<keyword evidence="6" id="KW-0411">Iron-sulfur</keyword>
<evidence type="ECO:0000259" key="9">
    <source>
        <dbReference type="PROSITE" id="PS51918"/>
    </source>
</evidence>
<dbReference type="InterPro" id="IPR058240">
    <property type="entry name" value="rSAM_sf"/>
</dbReference>
<name>A0AA38YAC6_9EURO</name>
<dbReference type="GO" id="GO:0005525">
    <property type="term" value="F:GTP binding"/>
    <property type="evidence" value="ECO:0007669"/>
    <property type="project" value="UniProtKB-KW"/>
</dbReference>
<dbReference type="EMBL" id="JAPDRN010000012">
    <property type="protein sequence ID" value="KAJ9641288.1"/>
    <property type="molecule type" value="Genomic_DNA"/>
</dbReference>
<dbReference type="Pfam" id="PF04055">
    <property type="entry name" value="Radical_SAM"/>
    <property type="match status" value="1"/>
</dbReference>
<dbReference type="GO" id="GO:0061798">
    <property type="term" value="F:GTP 3',8'-cyclase activity"/>
    <property type="evidence" value="ECO:0007669"/>
    <property type="project" value="TreeGrafter"/>
</dbReference>
<dbReference type="GO" id="GO:0061799">
    <property type="term" value="F:cyclic pyranopterin monophosphate synthase activity"/>
    <property type="evidence" value="ECO:0007669"/>
    <property type="project" value="TreeGrafter"/>
</dbReference>
<keyword evidence="7" id="KW-0342">GTP-binding</keyword>
<organism evidence="10 11">
    <name type="scientific">Knufia peltigerae</name>
    <dbReference type="NCBI Taxonomy" id="1002370"/>
    <lineage>
        <taxon>Eukaryota</taxon>
        <taxon>Fungi</taxon>
        <taxon>Dikarya</taxon>
        <taxon>Ascomycota</taxon>
        <taxon>Pezizomycotina</taxon>
        <taxon>Eurotiomycetes</taxon>
        <taxon>Chaetothyriomycetidae</taxon>
        <taxon>Chaetothyriales</taxon>
        <taxon>Trichomeriaceae</taxon>
        <taxon>Knufia</taxon>
    </lineage>
</organism>
<dbReference type="GO" id="GO:0046872">
    <property type="term" value="F:metal ion binding"/>
    <property type="evidence" value="ECO:0007669"/>
    <property type="project" value="UniProtKB-KW"/>
</dbReference>
<dbReference type="PROSITE" id="PS51918">
    <property type="entry name" value="RADICAL_SAM"/>
    <property type="match status" value="1"/>
</dbReference>
<keyword evidence="11" id="KW-1185">Reference proteome</keyword>
<evidence type="ECO:0000256" key="8">
    <source>
        <dbReference type="ARBA" id="ARBA00023150"/>
    </source>
</evidence>
<sequence>MPEEGVQLSPPSHNLTSTEILYLAKLFVEQGVTKIRLTGGEPTVRKDIVELIQELGALRAIGLKELCITTNGISLARKLDSLVAAGLTNINLSLDTLDPFQYTLMTRRNGFEAAMKSVNKILDLKKGGWPIKFKINCVVMKGLNDREVVTFSELGRNEDIEVRFIEYMPFDGNRWSKGKMITYQETLDLIKQKYPDTHRIRDQPNDTSKTYKIPGFVGRIGFVTSMTENFCSSCNRLRITSDGNLKVCLFGKEEVSLRDILRDYNNGQPLDQSSLQTLEPWSVSGQEGLEHSSNTSPVLPDPRPRLLRLIGMAVKRKAEKHADLGELEKLENRPMILIGG</sequence>
<dbReference type="InterPro" id="IPR013785">
    <property type="entry name" value="Aldolase_TIM"/>
</dbReference>
<dbReference type="InterPro" id="IPR050105">
    <property type="entry name" value="MoCo_biosynth_MoaA/MoaC"/>
</dbReference>
<dbReference type="InterPro" id="IPR007197">
    <property type="entry name" value="rSAM"/>
</dbReference>
<keyword evidence="4" id="KW-0547">Nucleotide-binding</keyword>
<dbReference type="Gene3D" id="3.20.20.70">
    <property type="entry name" value="Aldolase class I"/>
    <property type="match status" value="1"/>
</dbReference>
<gene>
    <name evidence="10" type="ORF">H2204_002966</name>
</gene>
<comment type="pathway">
    <text evidence="1">Cofactor biosynthesis; molybdopterin biosynthesis.</text>
</comment>
<dbReference type="PANTHER" id="PTHR22960:SF0">
    <property type="entry name" value="MOLYBDENUM COFACTOR BIOSYNTHESIS PROTEIN 1"/>
    <property type="match status" value="1"/>
</dbReference>
<evidence type="ECO:0000256" key="1">
    <source>
        <dbReference type="ARBA" id="ARBA00005046"/>
    </source>
</evidence>
<evidence type="ECO:0000256" key="2">
    <source>
        <dbReference type="ARBA" id="ARBA00022691"/>
    </source>
</evidence>
<evidence type="ECO:0000256" key="6">
    <source>
        <dbReference type="ARBA" id="ARBA00023014"/>
    </source>
</evidence>
<dbReference type="PANTHER" id="PTHR22960">
    <property type="entry name" value="MOLYBDOPTERIN COFACTOR SYNTHESIS PROTEIN A"/>
    <property type="match status" value="1"/>
</dbReference>
<evidence type="ECO:0000256" key="5">
    <source>
        <dbReference type="ARBA" id="ARBA00023004"/>
    </source>
</evidence>
<evidence type="ECO:0000313" key="10">
    <source>
        <dbReference type="EMBL" id="KAJ9641288.1"/>
    </source>
</evidence>
<reference evidence="10" key="1">
    <citation type="submission" date="2022-10" db="EMBL/GenBank/DDBJ databases">
        <title>Culturing micro-colonial fungi from biological soil crusts in the Mojave desert and describing Neophaeococcomyces mojavensis, and introducing the new genera and species Taxawa tesnikishii.</title>
        <authorList>
            <person name="Kurbessoian T."/>
            <person name="Stajich J.E."/>
        </authorList>
    </citation>
    <scope>NUCLEOTIDE SEQUENCE</scope>
    <source>
        <strain evidence="10">TK_35</strain>
    </source>
</reference>
<dbReference type="InterPro" id="IPR010505">
    <property type="entry name" value="MoaA_twitch"/>
</dbReference>
<keyword evidence="5" id="KW-0408">Iron</keyword>
<protein>
    <recommendedName>
        <fullName evidence="9">Radical SAM core domain-containing protein</fullName>
    </recommendedName>
</protein>
<keyword evidence="8" id="KW-0501">Molybdenum cofactor biosynthesis</keyword>
<keyword evidence="3" id="KW-0479">Metal-binding</keyword>
<evidence type="ECO:0000256" key="4">
    <source>
        <dbReference type="ARBA" id="ARBA00022741"/>
    </source>
</evidence>
<evidence type="ECO:0000313" key="11">
    <source>
        <dbReference type="Proteomes" id="UP001172681"/>
    </source>
</evidence>
<dbReference type="Proteomes" id="UP001172681">
    <property type="component" value="Unassembled WGS sequence"/>
</dbReference>
<feature type="domain" description="Radical SAM core" evidence="9">
    <location>
        <begin position="1"/>
        <end position="196"/>
    </location>
</feature>
<dbReference type="GO" id="GO:0006777">
    <property type="term" value="P:Mo-molybdopterin cofactor biosynthetic process"/>
    <property type="evidence" value="ECO:0007669"/>
    <property type="project" value="UniProtKB-KW"/>
</dbReference>
<dbReference type="SUPFAM" id="SSF102114">
    <property type="entry name" value="Radical SAM enzymes"/>
    <property type="match status" value="1"/>
</dbReference>
<keyword evidence="2" id="KW-0949">S-adenosyl-L-methionine</keyword>
<accession>A0AA38YAC6</accession>
<evidence type="ECO:0000256" key="3">
    <source>
        <dbReference type="ARBA" id="ARBA00022723"/>
    </source>
</evidence>
<dbReference type="GO" id="GO:0051539">
    <property type="term" value="F:4 iron, 4 sulfur cluster binding"/>
    <property type="evidence" value="ECO:0007669"/>
    <property type="project" value="UniProtKB-KW"/>
</dbReference>
<dbReference type="CDD" id="cd21117">
    <property type="entry name" value="Twitch_MoaA"/>
    <property type="match status" value="1"/>
</dbReference>
<evidence type="ECO:0000256" key="7">
    <source>
        <dbReference type="ARBA" id="ARBA00023134"/>
    </source>
</evidence>
<dbReference type="AlphaFoldDB" id="A0AA38YAC6"/>
<dbReference type="Pfam" id="PF06463">
    <property type="entry name" value="Mob_synth_C"/>
    <property type="match status" value="1"/>
</dbReference>
<proteinExistence type="predicted"/>
<comment type="caution">
    <text evidence="10">The sequence shown here is derived from an EMBL/GenBank/DDBJ whole genome shotgun (WGS) entry which is preliminary data.</text>
</comment>
<dbReference type="CDD" id="cd01335">
    <property type="entry name" value="Radical_SAM"/>
    <property type="match status" value="1"/>
</dbReference>